<feature type="region of interest" description="Disordered" evidence="3">
    <location>
        <begin position="1"/>
        <end position="24"/>
    </location>
</feature>
<organism evidence="7 8">
    <name type="scientific">Glycine soja</name>
    <name type="common">Wild soybean</name>
    <dbReference type="NCBI Taxonomy" id="3848"/>
    <lineage>
        <taxon>Eukaryota</taxon>
        <taxon>Viridiplantae</taxon>
        <taxon>Streptophyta</taxon>
        <taxon>Embryophyta</taxon>
        <taxon>Tracheophyta</taxon>
        <taxon>Spermatophyta</taxon>
        <taxon>Magnoliopsida</taxon>
        <taxon>eudicotyledons</taxon>
        <taxon>Gunneridae</taxon>
        <taxon>Pentapetalae</taxon>
        <taxon>rosids</taxon>
        <taxon>fabids</taxon>
        <taxon>Fabales</taxon>
        <taxon>Fabaceae</taxon>
        <taxon>Papilionoideae</taxon>
        <taxon>50 kb inversion clade</taxon>
        <taxon>NPAAA clade</taxon>
        <taxon>indigoferoid/millettioid clade</taxon>
        <taxon>Phaseoleae</taxon>
        <taxon>Glycine</taxon>
        <taxon>Glycine subgen. Soja</taxon>
    </lineage>
</organism>
<dbReference type="InterPro" id="IPR004871">
    <property type="entry name" value="RSE1/DDB1/CPSF1_C"/>
</dbReference>
<evidence type="ECO:0000313" key="8">
    <source>
        <dbReference type="Proteomes" id="UP000289340"/>
    </source>
</evidence>
<evidence type="ECO:0000259" key="5">
    <source>
        <dbReference type="Pfam" id="PF10433"/>
    </source>
</evidence>
<name>A0A445FJA9_GLYSO</name>
<evidence type="ECO:0000259" key="6">
    <source>
        <dbReference type="Pfam" id="PF23726"/>
    </source>
</evidence>
<feature type="compositionally biased region" description="Low complexity" evidence="3">
    <location>
        <begin position="10"/>
        <end position="24"/>
    </location>
</feature>
<dbReference type="InterPro" id="IPR018846">
    <property type="entry name" value="Beta-prop_RSE1/DDB1/CPSF1_1st"/>
</dbReference>
<dbReference type="Gene3D" id="2.130.10.10">
    <property type="entry name" value="YVTN repeat-like/Quinoprotein amine dehydrogenase"/>
    <property type="match status" value="2"/>
</dbReference>
<evidence type="ECO:0000256" key="1">
    <source>
        <dbReference type="ARBA" id="ARBA00004123"/>
    </source>
</evidence>
<dbReference type="Proteomes" id="UP000289340">
    <property type="component" value="Chromosome 19"/>
</dbReference>
<dbReference type="InterPro" id="IPR015943">
    <property type="entry name" value="WD40/YVTN_repeat-like_dom_sf"/>
</dbReference>
<evidence type="ECO:0000313" key="7">
    <source>
        <dbReference type="EMBL" id="RZB48907.1"/>
    </source>
</evidence>
<comment type="caution">
    <text evidence="7">The sequence shown here is derived from an EMBL/GenBank/DDBJ whole genome shotgun (WGS) entry which is preliminary data.</text>
</comment>
<dbReference type="Pfam" id="PF03178">
    <property type="entry name" value="CPSF_A"/>
    <property type="match status" value="1"/>
</dbReference>
<dbReference type="PANTHER" id="PTHR10644">
    <property type="entry name" value="DNA REPAIR/RNA PROCESSING CPSF FAMILY"/>
    <property type="match status" value="1"/>
</dbReference>
<proteinExistence type="predicted"/>
<keyword evidence="8" id="KW-1185">Reference proteome</keyword>
<feature type="domain" description="RSE1/DDB1/CPSF1 C-terminal" evidence="4">
    <location>
        <begin position="1069"/>
        <end position="1273"/>
    </location>
</feature>
<dbReference type="GO" id="GO:0003676">
    <property type="term" value="F:nucleic acid binding"/>
    <property type="evidence" value="ECO:0007669"/>
    <property type="project" value="InterPro"/>
</dbReference>
<dbReference type="Pfam" id="PF10433">
    <property type="entry name" value="Beta-prop_RSE1_1st"/>
    <property type="match status" value="1"/>
</dbReference>
<gene>
    <name evidence="7" type="ORF">D0Y65_052078</name>
</gene>
<evidence type="ECO:0000256" key="2">
    <source>
        <dbReference type="ARBA" id="ARBA00023242"/>
    </source>
</evidence>
<keyword evidence="2" id="KW-0539">Nucleus</keyword>
<evidence type="ECO:0000259" key="4">
    <source>
        <dbReference type="Pfam" id="PF03178"/>
    </source>
</evidence>
<dbReference type="EMBL" id="QZWG01000019">
    <property type="protein sequence ID" value="RZB48907.1"/>
    <property type="molecule type" value="Genomic_DNA"/>
</dbReference>
<dbReference type="InterPro" id="IPR050358">
    <property type="entry name" value="RSE1/DDB1/CFT1"/>
</dbReference>
<reference evidence="7 8" key="1">
    <citation type="submission" date="2018-09" db="EMBL/GenBank/DDBJ databases">
        <title>A high-quality reference genome of wild soybean provides a powerful tool to mine soybean genomes.</title>
        <authorList>
            <person name="Xie M."/>
            <person name="Chung C.Y.L."/>
            <person name="Li M.-W."/>
            <person name="Wong F.-L."/>
            <person name="Chan T.-F."/>
            <person name="Lam H.-M."/>
        </authorList>
    </citation>
    <scope>NUCLEOTIDE SEQUENCE [LARGE SCALE GENOMIC DNA]</scope>
    <source>
        <strain evidence="8">cv. W05</strain>
        <tissue evidence="7">Hypocotyl of etiolated seedlings</tissue>
    </source>
</reference>
<sequence length="1416" mass="155688">MAVSEEECSSAKSGSSGPSSSSSSASRYYLSKCVFRGSVVLHVLHAHIRSPSSNDVVFGKETSIELVVIDEDGNVQSVFDQPVFGTLKDLAILPWNEKFRAARDPQLWGKDLLVATSDSGKLSLLTFCNEMHRFVPVTHIQLSNPGNQMDFPGRKLAVDSSGCFIAASAYEDRLALFSLSMSSGDIIDERIVYPSESEGTASTSRSIQRTSISVTIWSICFISQDSRQPSKEHNPVLALIINRREALLNELLLLEWNVKARKIFVISQYVEAGPLAHDIVEVPNSGGLAFLFRAGDVLLMDLRDHRNPSCVCKTNLNFLPHAMEEQTYVEDSCKLHDVDDERFSVAACALLELSDYDPMCIDSDNGGANSGYKYICSWSWEPENNRDPKMIFCVDTGEFFMIEVLFNSEGPKVNLSECLYKGLPCKALLWVEGGYLAALVEMGDGMVLKLEDGRLCYTNPIQNIAPILDMEVVDYHDEKHDQMFACCGVAPEGSLRIIRNGINVENLHRTASIYQGVSGTWTVRMKVTDSHHSFLVLSFLDETRILSVGLSFTDVTDSVGFQPNVCTLACGLVTDGLLVQIHRSTVKLCLPTKASHSEGIPLSSPICTSWSPDNVGISLGAVGHNFIVVSTTNPCFLFILGVRLLSVYQYEIYEMQHLVLQNELSCISIPGQEIEQKQSNSSISANNSSISSFQSGVDINKTFVIGTHKPSVEIWFFAPGGGITVVACGTISLTNTIGSVKSDSIPQDVRLVSADKYYVLAGLRNGMLLRFEWPAEPCPSSPINMVDTALSSTNLVNSVTNAFDKRNDLPSMLQLIAIRRIGITPIFLVPLGDTLDADIIVLADRPWLLHSARQGLSYTSISFQPATHVTPVSCVEFPKGILFVAENSLHLVEMGHGKRLNVQKFHLEGTPRKVLYHDESKMLLVMRTELNCGPCLSDICCVDSLSGSVLSSFRLELGETGKSMELVRVGSEQVLVVGTSLSSGPHTMPTGEAESCKGRLLVLCLDHVQNSDSGSMTFCSKAGSSSQKTSPFHEIVTYAPELLSSSSLGSSPDDNSSDGIKLHENEVWQFRLAYATKWPGVVLKICPYLDHYFLATAGNAFYVCGFPNDNPQRVRRYAMGRTRYMITSLTAHLTRIAVGDCRDGILLYSYHEEAKKLELLYNDPSQRIVADCILMDADTAVVSDRKGSIAVLCSDHLEDNAGAQCNMTLSCAYFMAEIAMSIKKGSYSYRLPADDVLEGGNGPKTNVDSLQNTIIASTLLGSIMIFIPLSRTEMAVVNLPGLVSHPPLNTPRSRESEPLMGMTCINYLPVWQGPREEEYELLEVVQARLVVHHLTAPVLGNDHHEFRSRENRVGVPKILDGDILTQFLELTSMQQKMILSLEQPDMVKPSLKPLLPSHVSVNQVVQLLERVHDALN</sequence>
<feature type="domain" description="RSE1/DDB1/CPSF1 second beta-propeller" evidence="6">
    <location>
        <begin position="515"/>
        <end position="894"/>
    </location>
</feature>
<dbReference type="Pfam" id="PF23726">
    <property type="entry name" value="Beta-prop_RSE1_2nd"/>
    <property type="match status" value="1"/>
</dbReference>
<comment type="subcellular location">
    <subcellularLocation>
        <location evidence="1">Nucleus</location>
    </subcellularLocation>
</comment>
<dbReference type="InterPro" id="IPR058543">
    <property type="entry name" value="Beta-prop_RSE1/DDB1/CPSF1_2nd"/>
</dbReference>
<dbReference type="GO" id="GO:0005634">
    <property type="term" value="C:nucleus"/>
    <property type="evidence" value="ECO:0007669"/>
    <property type="project" value="UniProtKB-SubCell"/>
</dbReference>
<dbReference type="FunFam" id="2.130.10.10:FF:000681">
    <property type="entry name" value="Cleavage and polyadenylation specificity factor (CPSF) A subunit protein"/>
    <property type="match status" value="1"/>
</dbReference>
<protein>
    <submittedName>
        <fullName evidence="7">DNA damage-binding protein 1b isoform A</fullName>
    </submittedName>
</protein>
<accession>A0A445FJA9</accession>
<dbReference type="FunFam" id="2.130.10.10:FF:000642">
    <property type="entry name" value="Cleavage and polyadenylation specificity factor (CPSF) A subunit protein"/>
    <property type="match status" value="1"/>
</dbReference>
<feature type="domain" description="RSE1/DDB1/CPSF1 first beta-propeller" evidence="5">
    <location>
        <begin position="40"/>
        <end position="454"/>
    </location>
</feature>
<evidence type="ECO:0000256" key="3">
    <source>
        <dbReference type="SAM" id="MobiDB-lite"/>
    </source>
</evidence>